<dbReference type="AlphaFoldDB" id="A0A1I0XJ32"/>
<evidence type="ECO:0008006" key="4">
    <source>
        <dbReference type="Google" id="ProtNLM"/>
    </source>
</evidence>
<keyword evidence="3" id="KW-1185">Reference proteome</keyword>
<evidence type="ECO:0000313" key="3">
    <source>
        <dbReference type="Proteomes" id="UP000243799"/>
    </source>
</evidence>
<dbReference type="Proteomes" id="UP000243799">
    <property type="component" value="Unassembled WGS sequence"/>
</dbReference>
<organism evidence="2 3">
    <name type="scientific">Amycolatopsis marina</name>
    <dbReference type="NCBI Taxonomy" id="490629"/>
    <lineage>
        <taxon>Bacteria</taxon>
        <taxon>Bacillati</taxon>
        <taxon>Actinomycetota</taxon>
        <taxon>Actinomycetes</taxon>
        <taxon>Pseudonocardiales</taxon>
        <taxon>Pseudonocardiaceae</taxon>
        <taxon>Amycolatopsis</taxon>
    </lineage>
</organism>
<feature type="signal peptide" evidence="1">
    <location>
        <begin position="1"/>
        <end position="29"/>
    </location>
</feature>
<sequence>MFTRRTRHGFALAGLTLGAMVVLAPAASAASQPSSVGLEDVVTSSAGALTGSVGALLGGVDGGPGITEAVPTPSHTFNEILPKGILGG</sequence>
<protein>
    <recommendedName>
        <fullName evidence="4">Secreted protein</fullName>
    </recommendedName>
</protein>
<evidence type="ECO:0000256" key="1">
    <source>
        <dbReference type="SAM" id="SignalP"/>
    </source>
</evidence>
<dbReference type="EMBL" id="FOKG01000003">
    <property type="protein sequence ID" value="SFB01001.1"/>
    <property type="molecule type" value="Genomic_DNA"/>
</dbReference>
<accession>A0A1I0XJ32</accession>
<keyword evidence="1" id="KW-0732">Signal</keyword>
<evidence type="ECO:0000313" key="2">
    <source>
        <dbReference type="EMBL" id="SFB01001.1"/>
    </source>
</evidence>
<name>A0A1I0XJ32_9PSEU</name>
<proteinExistence type="predicted"/>
<reference evidence="3" key="1">
    <citation type="submission" date="2016-10" db="EMBL/GenBank/DDBJ databases">
        <authorList>
            <person name="Varghese N."/>
            <person name="Submissions S."/>
        </authorList>
    </citation>
    <scope>NUCLEOTIDE SEQUENCE [LARGE SCALE GENOMIC DNA]</scope>
    <source>
        <strain evidence="3">CGMCC 4.3568</strain>
    </source>
</reference>
<feature type="chain" id="PRO_5017363042" description="Secreted protein" evidence="1">
    <location>
        <begin position="30"/>
        <end position="88"/>
    </location>
</feature>
<gene>
    <name evidence="2" type="ORF">SAMN05216266_103255</name>
</gene>